<proteinExistence type="predicted"/>
<protein>
    <submittedName>
        <fullName evidence="2">AIM2 family</fullName>
    </submittedName>
</protein>
<dbReference type="OrthoDB" id="2147163at2759"/>
<dbReference type="EMBL" id="VNKQ01000004">
    <property type="protein sequence ID" value="KAG0651362.1"/>
    <property type="molecule type" value="Genomic_DNA"/>
</dbReference>
<gene>
    <name evidence="2" type="ORF">D0Z07_2177</name>
</gene>
<dbReference type="AlphaFoldDB" id="A0A9P6VNM8"/>
<dbReference type="Proteomes" id="UP000785200">
    <property type="component" value="Unassembled WGS sequence"/>
</dbReference>
<evidence type="ECO:0000313" key="2">
    <source>
        <dbReference type="EMBL" id="KAG0651362.1"/>
    </source>
</evidence>
<keyword evidence="3" id="KW-1185">Reference proteome</keyword>
<dbReference type="PANTHER" id="PTHR47668">
    <property type="entry name" value="DIENELACTONE HYDROLASE FAMILY PROTEIN (AFU_ORTHOLOGUE AFUA_6G01940)"/>
    <property type="match status" value="1"/>
</dbReference>
<dbReference type="InterPro" id="IPR029058">
    <property type="entry name" value="AB_hydrolase_fold"/>
</dbReference>
<reference evidence="2" key="1">
    <citation type="submission" date="2019-07" db="EMBL/GenBank/DDBJ databases">
        <title>Hyphodiscus hymeniophilus genome sequencing and assembly.</title>
        <authorList>
            <person name="Kramer G."/>
            <person name="Nodwell J."/>
        </authorList>
    </citation>
    <scope>NUCLEOTIDE SEQUENCE</scope>
    <source>
        <strain evidence="2">ATCC 34498</strain>
    </source>
</reference>
<dbReference type="Pfam" id="PF01738">
    <property type="entry name" value="DLH"/>
    <property type="match status" value="1"/>
</dbReference>
<dbReference type="Gene3D" id="3.40.50.1820">
    <property type="entry name" value="alpha/beta hydrolase"/>
    <property type="match status" value="1"/>
</dbReference>
<name>A0A9P6VNM8_9HELO</name>
<organism evidence="2 3">
    <name type="scientific">Hyphodiscus hymeniophilus</name>
    <dbReference type="NCBI Taxonomy" id="353542"/>
    <lineage>
        <taxon>Eukaryota</taxon>
        <taxon>Fungi</taxon>
        <taxon>Dikarya</taxon>
        <taxon>Ascomycota</taxon>
        <taxon>Pezizomycotina</taxon>
        <taxon>Leotiomycetes</taxon>
        <taxon>Helotiales</taxon>
        <taxon>Hyphodiscaceae</taxon>
        <taxon>Hyphodiscus</taxon>
    </lineage>
</organism>
<sequence length="251" mass="27754">MKALEGLSAACCNVPPIIAKDYDIKGTYETIGGTTTYVTGPLTASTAVLYIFDIFGFSNQALQGADILATGNTHNHYQVFVPDFFAGTPADITWYPPDDDRKEKALTEWWSTRHPHTVVSKIPSLLEQFELYNPNIKRWAVAGFCWGGKVVSLTTQSNTLFAAAASSSPARMDPSDAAKITVPICILSSEEESATEVKAFTDALVVEHYVEEFADQKHGWMTARGNLEDETIRKAYQRGYQAMLDFLNEHL</sequence>
<accession>A0A9P6VNM8</accession>
<dbReference type="SUPFAM" id="SSF53474">
    <property type="entry name" value="alpha/beta-Hydrolases"/>
    <property type="match status" value="1"/>
</dbReference>
<dbReference type="GO" id="GO:0016787">
    <property type="term" value="F:hydrolase activity"/>
    <property type="evidence" value="ECO:0007669"/>
    <property type="project" value="InterPro"/>
</dbReference>
<dbReference type="PANTHER" id="PTHR47668:SF1">
    <property type="entry name" value="DIENELACTONE HYDROLASE DOMAIN-CONTAINING PROTEIN-RELATED"/>
    <property type="match status" value="1"/>
</dbReference>
<dbReference type="InterPro" id="IPR002925">
    <property type="entry name" value="Dienelactn_hydro"/>
</dbReference>
<evidence type="ECO:0000313" key="3">
    <source>
        <dbReference type="Proteomes" id="UP000785200"/>
    </source>
</evidence>
<evidence type="ECO:0000259" key="1">
    <source>
        <dbReference type="Pfam" id="PF01738"/>
    </source>
</evidence>
<comment type="caution">
    <text evidence="2">The sequence shown here is derived from an EMBL/GenBank/DDBJ whole genome shotgun (WGS) entry which is preliminary data.</text>
</comment>
<feature type="domain" description="Dienelactone hydrolase" evidence="1">
    <location>
        <begin position="36"/>
        <end position="250"/>
    </location>
</feature>